<dbReference type="SUPFAM" id="SSF89796">
    <property type="entry name" value="CoA-transferase family III (CaiB/BaiF)"/>
    <property type="match status" value="1"/>
</dbReference>
<organism evidence="2 3">
    <name type="scientific">Chromobacterium aquaticum</name>
    <dbReference type="NCBI Taxonomy" id="467180"/>
    <lineage>
        <taxon>Bacteria</taxon>
        <taxon>Pseudomonadati</taxon>
        <taxon>Pseudomonadota</taxon>
        <taxon>Betaproteobacteria</taxon>
        <taxon>Neisseriales</taxon>
        <taxon>Chromobacteriaceae</taxon>
        <taxon>Chromobacterium</taxon>
    </lineage>
</organism>
<dbReference type="PANTHER" id="PTHR48207:SF3">
    <property type="entry name" value="SUCCINATE--HYDROXYMETHYLGLUTARATE COA-TRANSFERASE"/>
    <property type="match status" value="1"/>
</dbReference>
<dbReference type="PANTHER" id="PTHR48207">
    <property type="entry name" value="SUCCINATE--HYDROXYMETHYLGLUTARATE COA-TRANSFERASE"/>
    <property type="match status" value="1"/>
</dbReference>
<dbReference type="GO" id="GO:0016740">
    <property type="term" value="F:transferase activity"/>
    <property type="evidence" value="ECO:0007669"/>
    <property type="project" value="UniProtKB-KW"/>
</dbReference>
<dbReference type="InterPro" id="IPR003673">
    <property type="entry name" value="CoA-Trfase_fam_III"/>
</dbReference>
<reference evidence="3" key="1">
    <citation type="journal article" date="2019" name="Int. J. Syst. Evol. Microbiol.">
        <title>The Global Catalogue of Microorganisms (GCM) 10K type strain sequencing project: providing services to taxonomists for standard genome sequencing and annotation.</title>
        <authorList>
            <consortium name="The Broad Institute Genomics Platform"/>
            <consortium name="The Broad Institute Genome Sequencing Center for Infectious Disease"/>
            <person name="Wu L."/>
            <person name="Ma J."/>
        </authorList>
    </citation>
    <scope>NUCLEOTIDE SEQUENCE [LARGE SCALE GENOMIC DNA]</scope>
    <source>
        <strain evidence="3">CGMCC 4.7608</strain>
    </source>
</reference>
<dbReference type="Gene3D" id="3.40.50.10540">
    <property type="entry name" value="Crotonobetainyl-coa:carnitine coa-transferase, domain 1"/>
    <property type="match status" value="1"/>
</dbReference>
<keyword evidence="1 2" id="KW-0808">Transferase</keyword>
<dbReference type="EMBL" id="JBHSEK010000006">
    <property type="protein sequence ID" value="MFC4490321.1"/>
    <property type="molecule type" value="Genomic_DNA"/>
</dbReference>
<evidence type="ECO:0000256" key="1">
    <source>
        <dbReference type="ARBA" id="ARBA00022679"/>
    </source>
</evidence>
<gene>
    <name evidence="2" type="ORF">ACFO0R_11870</name>
</gene>
<evidence type="ECO:0000313" key="3">
    <source>
        <dbReference type="Proteomes" id="UP001595999"/>
    </source>
</evidence>
<dbReference type="InterPro" id="IPR050483">
    <property type="entry name" value="CoA-transferase_III_domain"/>
</dbReference>
<keyword evidence="3" id="KW-1185">Reference proteome</keyword>
<evidence type="ECO:0000313" key="2">
    <source>
        <dbReference type="EMBL" id="MFC4490321.1"/>
    </source>
</evidence>
<name>A0ABV8ZU84_9NEIS</name>
<accession>A0ABV8ZU84</accession>
<comment type="caution">
    <text evidence="2">The sequence shown here is derived from an EMBL/GenBank/DDBJ whole genome shotgun (WGS) entry which is preliminary data.</text>
</comment>
<proteinExistence type="predicted"/>
<dbReference type="Pfam" id="PF02515">
    <property type="entry name" value="CoA_transf_3"/>
    <property type="match status" value="1"/>
</dbReference>
<dbReference type="InterPro" id="IPR044855">
    <property type="entry name" value="CoA-Trfase_III_dom3_sf"/>
</dbReference>
<dbReference type="Proteomes" id="UP001595999">
    <property type="component" value="Unassembled WGS sequence"/>
</dbReference>
<dbReference type="RefSeq" id="WP_231462664.1">
    <property type="nucleotide sequence ID" value="NZ_JAJOHW010000082.1"/>
</dbReference>
<dbReference type="Gene3D" id="3.30.1540.10">
    <property type="entry name" value="formyl-coa transferase, domain 3"/>
    <property type="match status" value="1"/>
</dbReference>
<sequence>MHSALSHLRVLDLSRILAGPWCTQNLADLGADVIKVERPGCGDDTRHWGPPWLPHRNGERPDSLYYASTNRNKRSIAIDISRAAGQRLVRELAAGCDVLIENYKVGDLARYGLAYADLRAVNPRLIYCSITGYGQSGPYAHKPGYDFVFQGLGGLMSVTGESDQLPGGGPQKVGVAVADMVTGLYADIAILAALQARERSGVGQYIDLALLDCTVALGGHHANAYLHTGKPASRHGNAHPNMVPYQVFASSDGHIVVAAGNDGQWRRFCRAIERPELAEHPRYASASLRIVNRAELVPQLEQALLSRSSADWLRRLEDAAIPCGPINDYQQVFADPQVRHRGMHARIEQPDATACATVASPLRLCATPPRYRRPPPRLGQHTDEILGELLRKTPEEIAQLRADAAIG</sequence>
<protein>
    <submittedName>
        <fullName evidence="2">CaiB/BaiF CoA transferase family protein</fullName>
    </submittedName>
</protein>
<dbReference type="InterPro" id="IPR023606">
    <property type="entry name" value="CoA-Trfase_III_dom_1_sf"/>
</dbReference>